<name>C5AZT9_METEA</name>
<accession>C5AZT9</accession>
<dbReference type="OrthoDB" id="7998464at2"/>
<protein>
    <submittedName>
        <fullName evidence="2">Uncharacterized protein</fullName>
    </submittedName>
</protein>
<evidence type="ECO:0000313" key="3">
    <source>
        <dbReference type="Proteomes" id="UP000009081"/>
    </source>
</evidence>
<dbReference type="HOGENOM" id="CLU_1037499_0_0_5"/>
<dbReference type="eggNOG" id="ENOG5030ZWX">
    <property type="taxonomic scope" value="Bacteria"/>
</dbReference>
<sequence length="288" mass="32200">MARYRDRREAPDYTHLRGKSPEQVFAETYARRAPGEHSGWWPERVNRTLIGLIAERETLHVREAAAVYGALFAKPIHTPEFTADRAANLLAWGVRLGILTESVEAGRYVWRMPDRELMWETDPKGRARQIRGLPDGEQADMNRRRAAQDRAADTRARKSAAALAPDIERAVDALLRARPGVTVPDTPDWREALPNALLPCLLVELRPMLLEAHHAMDPRRQRQWLHRLHTSVSVHRCSRSVDTGRPPGERASPLVLDPAPAPAPAPATVHVPDLEDLCEDDAAALAGL</sequence>
<organism evidence="2 3">
    <name type="scientific">Methylorubrum extorquens (strain ATCC 14718 / DSM 1338 / JCM 2805 / NCIMB 9133 / AM1)</name>
    <name type="common">Methylobacterium extorquens</name>
    <dbReference type="NCBI Taxonomy" id="272630"/>
    <lineage>
        <taxon>Bacteria</taxon>
        <taxon>Pseudomonadati</taxon>
        <taxon>Pseudomonadota</taxon>
        <taxon>Alphaproteobacteria</taxon>
        <taxon>Hyphomicrobiales</taxon>
        <taxon>Methylobacteriaceae</taxon>
        <taxon>Methylorubrum</taxon>
    </lineage>
</organism>
<evidence type="ECO:0000256" key="1">
    <source>
        <dbReference type="SAM" id="MobiDB-lite"/>
    </source>
</evidence>
<dbReference type="STRING" id="272630.MexAM1_META1p3753"/>
<dbReference type="RefSeq" id="WP_012753353.1">
    <property type="nucleotide sequence ID" value="NC_012808.1"/>
</dbReference>
<dbReference type="KEGG" id="mea:Mex_1p3753"/>
<dbReference type="EMBL" id="CP001510">
    <property type="protein sequence ID" value="ACS41463.1"/>
    <property type="molecule type" value="Genomic_DNA"/>
</dbReference>
<proteinExistence type="predicted"/>
<dbReference type="AlphaFoldDB" id="C5AZT9"/>
<gene>
    <name evidence="2" type="ordered locus">MexAM1_META1p3753</name>
</gene>
<dbReference type="Proteomes" id="UP000009081">
    <property type="component" value="Chromosome"/>
</dbReference>
<reference evidence="2 3" key="1">
    <citation type="journal article" date="2009" name="PLoS ONE">
        <title>Methylobacterium genome sequences: a reference blueprint to investigate microbial metabolism of C1 compounds from natural and industrial sources.</title>
        <authorList>
            <person name="Vuilleumier S."/>
            <person name="Chistoserdova L."/>
            <person name="Lee M.-C."/>
            <person name="Bringel F."/>
            <person name="Lajus A."/>
            <person name="Zhou Y."/>
            <person name="Gourion B."/>
            <person name="Barbe V."/>
            <person name="Chang J."/>
            <person name="Cruveiller S."/>
            <person name="Dossat C."/>
            <person name="Gillett W."/>
            <person name="Gruffaz C."/>
            <person name="Haugen E."/>
            <person name="Hourcade E."/>
            <person name="Levy R."/>
            <person name="Mangenot S."/>
            <person name="Muller E."/>
            <person name="Nadalig T."/>
            <person name="Pagni M."/>
            <person name="Penny C."/>
            <person name="Peyraud R."/>
            <person name="Robinson D.G."/>
            <person name="Roche D."/>
            <person name="Rouy Z."/>
            <person name="Saenampechek C."/>
            <person name="Salvignol G."/>
            <person name="Vallenet D."/>
            <person name="Wu Z."/>
            <person name="Marx C.J."/>
            <person name="Vorholt J.A."/>
            <person name="Olson M.V."/>
            <person name="Kaul R."/>
            <person name="Weissenbach J."/>
            <person name="Medigue C."/>
            <person name="Lidstrom M.E."/>
        </authorList>
    </citation>
    <scope>NUCLEOTIDE SEQUENCE [LARGE SCALE GENOMIC DNA]</scope>
    <source>
        <strain evidence="3">ATCC 14718 / DSM 1338 / JCM 2805 / NCIMB 9133 / AM1</strain>
    </source>
</reference>
<keyword evidence="3" id="KW-1185">Reference proteome</keyword>
<evidence type="ECO:0000313" key="2">
    <source>
        <dbReference type="EMBL" id="ACS41463.1"/>
    </source>
</evidence>
<feature type="region of interest" description="Disordered" evidence="1">
    <location>
        <begin position="236"/>
        <end position="265"/>
    </location>
</feature>